<dbReference type="InterPro" id="IPR045975">
    <property type="entry name" value="DUF5931"/>
</dbReference>
<dbReference type="GO" id="GO:0016301">
    <property type="term" value="F:kinase activity"/>
    <property type="evidence" value="ECO:0007669"/>
    <property type="project" value="UniProtKB-KW"/>
</dbReference>
<dbReference type="Pfam" id="PF02518">
    <property type="entry name" value="HATPase_c"/>
    <property type="match status" value="1"/>
</dbReference>
<evidence type="ECO:0000259" key="6">
    <source>
        <dbReference type="Pfam" id="PF02518"/>
    </source>
</evidence>
<dbReference type="InterPro" id="IPR003594">
    <property type="entry name" value="HATPase_dom"/>
</dbReference>
<evidence type="ECO:0000256" key="4">
    <source>
        <dbReference type="SAM" id="Coils"/>
    </source>
</evidence>
<dbReference type="AlphaFoldDB" id="A0A8J3X2D8"/>
<dbReference type="Gene3D" id="3.30.565.10">
    <property type="entry name" value="Histidine kinase-like ATPase, C-terminal domain"/>
    <property type="match status" value="1"/>
</dbReference>
<protein>
    <submittedName>
        <fullName evidence="8">Histidine kinase</fullName>
    </submittedName>
</protein>
<feature type="domain" description="DUF5931" evidence="7">
    <location>
        <begin position="1"/>
        <end position="161"/>
    </location>
</feature>
<keyword evidence="3" id="KW-0902">Two-component regulatory system</keyword>
<feature type="transmembrane region" description="Helical" evidence="5">
    <location>
        <begin position="59"/>
        <end position="80"/>
    </location>
</feature>
<proteinExistence type="predicted"/>
<accession>A0A8J3X2D8</accession>
<evidence type="ECO:0000313" key="8">
    <source>
        <dbReference type="EMBL" id="GII21813.1"/>
    </source>
</evidence>
<keyword evidence="5" id="KW-0812">Transmembrane</keyword>
<keyword evidence="9" id="KW-1185">Reference proteome</keyword>
<evidence type="ECO:0000256" key="5">
    <source>
        <dbReference type="SAM" id="Phobius"/>
    </source>
</evidence>
<organism evidence="8 9">
    <name type="scientific">Planosporangium mesophilum</name>
    <dbReference type="NCBI Taxonomy" id="689768"/>
    <lineage>
        <taxon>Bacteria</taxon>
        <taxon>Bacillati</taxon>
        <taxon>Actinomycetota</taxon>
        <taxon>Actinomycetes</taxon>
        <taxon>Micromonosporales</taxon>
        <taxon>Micromonosporaceae</taxon>
        <taxon>Planosporangium</taxon>
    </lineage>
</organism>
<keyword evidence="2 8" id="KW-0418">Kinase</keyword>
<keyword evidence="4" id="KW-0175">Coiled coil</keyword>
<feature type="domain" description="Histidine kinase/HSP90-like ATPase" evidence="6">
    <location>
        <begin position="280"/>
        <end position="375"/>
    </location>
</feature>
<gene>
    <name evidence="8" type="ORF">Pme01_14100</name>
</gene>
<dbReference type="SUPFAM" id="SSF55874">
    <property type="entry name" value="ATPase domain of HSP90 chaperone/DNA topoisomerase II/histidine kinase"/>
    <property type="match status" value="1"/>
</dbReference>
<comment type="caution">
    <text evidence="8">The sequence shown here is derived from an EMBL/GenBank/DDBJ whole genome shotgun (WGS) entry which is preliminary data.</text>
</comment>
<dbReference type="InterPro" id="IPR050482">
    <property type="entry name" value="Sensor_HK_TwoCompSys"/>
</dbReference>
<keyword evidence="1" id="KW-0808">Transferase</keyword>
<evidence type="ECO:0000259" key="7">
    <source>
        <dbReference type="Pfam" id="PF19354"/>
    </source>
</evidence>
<dbReference type="GO" id="GO:0000160">
    <property type="term" value="P:phosphorelay signal transduction system"/>
    <property type="evidence" value="ECO:0007669"/>
    <property type="project" value="UniProtKB-KW"/>
</dbReference>
<keyword evidence="5" id="KW-0472">Membrane</keyword>
<reference evidence="8" key="1">
    <citation type="submission" date="2021-01" db="EMBL/GenBank/DDBJ databases">
        <title>Whole genome shotgun sequence of Planosporangium mesophilum NBRC 109066.</title>
        <authorList>
            <person name="Komaki H."/>
            <person name="Tamura T."/>
        </authorList>
    </citation>
    <scope>NUCLEOTIDE SEQUENCE</scope>
    <source>
        <strain evidence="8">NBRC 109066</strain>
    </source>
</reference>
<evidence type="ECO:0000256" key="3">
    <source>
        <dbReference type="ARBA" id="ARBA00023012"/>
    </source>
</evidence>
<dbReference type="NCBIfam" id="NF047322">
    <property type="entry name" value="HK_morpho_MacS"/>
    <property type="match status" value="1"/>
</dbReference>
<dbReference type="InterPro" id="IPR036890">
    <property type="entry name" value="HATPase_C_sf"/>
</dbReference>
<dbReference type="Proteomes" id="UP000599074">
    <property type="component" value="Unassembled WGS sequence"/>
</dbReference>
<feature type="transmembrane region" description="Helical" evidence="5">
    <location>
        <begin position="31"/>
        <end position="52"/>
    </location>
</feature>
<dbReference type="Pfam" id="PF19354">
    <property type="entry name" value="DUF5931"/>
    <property type="match status" value="1"/>
</dbReference>
<evidence type="ECO:0000313" key="9">
    <source>
        <dbReference type="Proteomes" id="UP000599074"/>
    </source>
</evidence>
<feature type="coiled-coil region" evidence="4">
    <location>
        <begin position="152"/>
        <end position="179"/>
    </location>
</feature>
<evidence type="ECO:0000256" key="1">
    <source>
        <dbReference type="ARBA" id="ARBA00022679"/>
    </source>
</evidence>
<evidence type="ECO:0000256" key="2">
    <source>
        <dbReference type="ARBA" id="ARBA00022777"/>
    </source>
</evidence>
<dbReference type="PANTHER" id="PTHR24421">
    <property type="entry name" value="NITRATE/NITRITE SENSOR PROTEIN NARX-RELATED"/>
    <property type="match status" value="1"/>
</dbReference>
<dbReference type="EMBL" id="BOON01000013">
    <property type="protein sequence ID" value="GII21813.1"/>
    <property type="molecule type" value="Genomic_DNA"/>
</dbReference>
<sequence length="378" mass="39134">MWRALAVFRLAALGYASLLVALNFRHYEHPAIGWFVTGVMATWSVVTITGYARPRLRAWPLLGADLAVTAACVVVSPWVLGPSGLSRGFATLPAAWIAGPVLAWAISGGRRRGAAAAVLLTICDQGLRGRITPNSLDGNVLMLLAGIAVGHVTRLAVRAQEALQRATELEAANRERERLARGIHDSVLQVLALVQRRGTEIGGDAAELGRLAGEQEAALRSLIGTASGHPASGDPSSGDRHRPVDLRPLLAAHATATVSLATPAHPVPLPAHAASEMAAAVGAALANVRQHCGPDARAWVLVESEDGVIGGGTVTVSVRDDGPGIPAGRLDEAAAAGRLGVAQSIRGRVRDLGGTVTITSAPGQGTEVELTIPYRSLS</sequence>
<name>A0A8J3X2D8_9ACTN</name>
<dbReference type="PANTHER" id="PTHR24421:SF61">
    <property type="entry name" value="OXYGEN SENSOR HISTIDINE KINASE NREB"/>
    <property type="match status" value="1"/>
</dbReference>
<keyword evidence="5" id="KW-1133">Transmembrane helix</keyword>